<evidence type="ECO:0000313" key="4">
    <source>
        <dbReference type="Proteomes" id="UP001530377"/>
    </source>
</evidence>
<dbReference type="InterPro" id="IPR007788">
    <property type="entry name" value="QCT"/>
</dbReference>
<dbReference type="EMBL" id="JALLPB020000370">
    <property type="protein sequence ID" value="KAL3809855.1"/>
    <property type="molecule type" value="Genomic_DNA"/>
</dbReference>
<feature type="compositionally biased region" description="Low complexity" evidence="1">
    <location>
        <begin position="43"/>
        <end position="57"/>
    </location>
</feature>
<dbReference type="PANTHER" id="PTHR31270:SF1">
    <property type="entry name" value="GLUTAMINYL-PEPTIDE CYCLOTRANSFERASE"/>
    <property type="match status" value="1"/>
</dbReference>
<accession>A0ABD3RA40</accession>
<feature type="region of interest" description="Disordered" evidence="1">
    <location>
        <begin position="32"/>
        <end position="58"/>
    </location>
</feature>
<name>A0ABD3RA40_9STRA</name>
<organism evidence="3 4">
    <name type="scientific">Cyclostephanos tholiformis</name>
    <dbReference type="NCBI Taxonomy" id="382380"/>
    <lineage>
        <taxon>Eukaryota</taxon>
        <taxon>Sar</taxon>
        <taxon>Stramenopiles</taxon>
        <taxon>Ochrophyta</taxon>
        <taxon>Bacillariophyta</taxon>
        <taxon>Coscinodiscophyceae</taxon>
        <taxon>Thalassiosirophycidae</taxon>
        <taxon>Stephanodiscales</taxon>
        <taxon>Stephanodiscaceae</taxon>
        <taxon>Cyclostephanos</taxon>
    </lineage>
</organism>
<feature type="signal peptide" evidence="2">
    <location>
        <begin position="1"/>
        <end position="20"/>
    </location>
</feature>
<sequence>MLTRAVTALRLLSLSTMTSHWDVVALVSAASAASSGDGGGGTTSSTSSTTSSSMSSSRILRRSGDYNLLEVVPHDTSSFTQGLAYFDGHVYEGTGMEGRSYVMKHDPTDNMRTLHRVPLMPSHLFGEGISHYRVWTTDERSGRGHWEDRLIQLTYTSGVGRIYSLPDMVRLGEFEYGTSTGEGWGITYVPHTNEFYVSDGSEYLMVWDADTLMEKRRITVTFEAVPGSGKSSRIRYVNELEFVDYAIVNCDDVDDTTTPAVGGGGEGTDDDARCEDEGTTCADESIPPFSPSMAILANLWYQDVLVSINPVSGVINKVYDMRDIYPKDQREEDGADCLNGITVTGRKRKSEEEGLEVWVTGKLWPNMYRIELSCDHI</sequence>
<evidence type="ECO:0000256" key="1">
    <source>
        <dbReference type="SAM" id="MobiDB-lite"/>
    </source>
</evidence>
<keyword evidence="4" id="KW-1185">Reference proteome</keyword>
<dbReference type="PANTHER" id="PTHR31270">
    <property type="entry name" value="GLUTAMINYL-PEPTIDE CYCLOTRANSFERASE"/>
    <property type="match status" value="1"/>
</dbReference>
<gene>
    <name evidence="3" type="ORF">ACHAXA_000224</name>
</gene>
<comment type="caution">
    <text evidence="3">The sequence shown here is derived from an EMBL/GenBank/DDBJ whole genome shotgun (WGS) entry which is preliminary data.</text>
</comment>
<proteinExistence type="predicted"/>
<evidence type="ECO:0000313" key="3">
    <source>
        <dbReference type="EMBL" id="KAL3809855.1"/>
    </source>
</evidence>
<keyword evidence="2" id="KW-0732">Signal</keyword>
<protein>
    <recommendedName>
        <fullName evidence="5">Glutamine cyclotransferase</fullName>
    </recommendedName>
</protein>
<dbReference type="Proteomes" id="UP001530377">
    <property type="component" value="Unassembled WGS sequence"/>
</dbReference>
<evidence type="ECO:0008006" key="5">
    <source>
        <dbReference type="Google" id="ProtNLM"/>
    </source>
</evidence>
<dbReference type="Pfam" id="PF05096">
    <property type="entry name" value="Glu_cyclase_2"/>
    <property type="match status" value="2"/>
</dbReference>
<dbReference type="AlphaFoldDB" id="A0ABD3RA40"/>
<evidence type="ECO:0000256" key="2">
    <source>
        <dbReference type="SAM" id="SignalP"/>
    </source>
</evidence>
<feature type="chain" id="PRO_5044778248" description="Glutamine cyclotransferase" evidence="2">
    <location>
        <begin position="21"/>
        <end position="377"/>
    </location>
</feature>
<reference evidence="3 4" key="1">
    <citation type="submission" date="2024-10" db="EMBL/GenBank/DDBJ databases">
        <title>Updated reference genomes for cyclostephanoid diatoms.</title>
        <authorList>
            <person name="Roberts W.R."/>
            <person name="Alverson A.J."/>
        </authorList>
    </citation>
    <scope>NUCLEOTIDE SEQUENCE [LARGE SCALE GENOMIC DNA]</scope>
    <source>
        <strain evidence="3 4">AJA228-03</strain>
    </source>
</reference>